<protein>
    <recommendedName>
        <fullName evidence="3">Transcriptional regulator</fullName>
    </recommendedName>
</protein>
<proteinExistence type="predicted"/>
<gene>
    <name evidence="1" type="ORF">NCTC11190_00850</name>
</gene>
<evidence type="ECO:0008006" key="3">
    <source>
        <dbReference type="Google" id="ProtNLM"/>
    </source>
</evidence>
<dbReference type="RefSeq" id="WP_027290388.1">
    <property type="nucleotide sequence ID" value="NZ_UGVL01000001.1"/>
</dbReference>
<sequence length="69" mass="7902">MEKTLRGKKRKERIRRIRANLIRGDINMIAARAEVSRVWVSCVLGGEGVSEKVLRAAEELIAERKRTLN</sequence>
<evidence type="ECO:0000313" key="2">
    <source>
        <dbReference type="Proteomes" id="UP000255233"/>
    </source>
</evidence>
<dbReference type="Proteomes" id="UP000255233">
    <property type="component" value="Unassembled WGS sequence"/>
</dbReference>
<dbReference type="AlphaFoldDB" id="A0A379MRW1"/>
<dbReference type="EMBL" id="UGVL01000001">
    <property type="protein sequence ID" value="SUE33640.1"/>
    <property type="molecule type" value="Genomic_DNA"/>
</dbReference>
<reference evidence="1 2" key="1">
    <citation type="submission" date="2018-06" db="EMBL/GenBank/DDBJ databases">
        <authorList>
            <consortium name="Pathogen Informatics"/>
            <person name="Doyle S."/>
        </authorList>
    </citation>
    <scope>NUCLEOTIDE SEQUENCE [LARGE SCALE GENOMIC DNA]</scope>
    <source>
        <strain evidence="1 2">NCTC11190</strain>
    </source>
</reference>
<evidence type="ECO:0000313" key="1">
    <source>
        <dbReference type="EMBL" id="SUE33640.1"/>
    </source>
</evidence>
<organism evidence="1 2">
    <name type="scientific">Rikenella microfusus</name>
    <dbReference type="NCBI Taxonomy" id="28139"/>
    <lineage>
        <taxon>Bacteria</taxon>
        <taxon>Pseudomonadati</taxon>
        <taxon>Bacteroidota</taxon>
        <taxon>Bacteroidia</taxon>
        <taxon>Bacteroidales</taxon>
        <taxon>Rikenellaceae</taxon>
        <taxon>Rikenella</taxon>
    </lineage>
</organism>
<accession>A0A379MRW1</accession>
<name>A0A379MRW1_9BACT</name>
<keyword evidence="2" id="KW-1185">Reference proteome</keyword>
<dbReference type="STRING" id="880526.GCA_000427365_00597"/>